<sequence length="390" mass="43281">MDRQPQGGQRRAGRRHSGAAGMTRVRVRGFKIFDDRHGKPRCYHRKTGHAIDLTVITFGSAEFFAECERIRAISDAKEAQQPKKGTLAGLIETYKRSERFRDLAPRTRRDYMHCAKFVEKIGDTPVSRITVPLVSGIIEKASERIGWRQANMLRTFLSQVFQQCVPLGLIDKDFTTGVLKRRRPKAAPRANRPWTREECAAVLANVSPQLRAVIAMMMNTGLDPSDAIRVTRTQIEGQVIRGVRGKTGEPVSLPVTPALAAALAEAPEHDAVTVLASSRRLPWTYDGLASSWQRARRDMEAKGLIGPGLTLKGIRHTVATTLREAGCDPRRIADLLGQKTVSMALHYSRDANLDRRNAETIKTLEKANLAGTEIVKPPRKKRQTPGGASK</sequence>
<accession>A0A5B8FT21</accession>
<evidence type="ECO:0000313" key="8">
    <source>
        <dbReference type="Proteomes" id="UP000305888"/>
    </source>
</evidence>
<evidence type="ECO:0000256" key="3">
    <source>
        <dbReference type="ARBA" id="ARBA00023125"/>
    </source>
</evidence>
<feature type="region of interest" description="Disordered" evidence="5">
    <location>
        <begin position="1"/>
        <end position="21"/>
    </location>
</feature>
<dbReference type="InterPro" id="IPR013762">
    <property type="entry name" value="Integrase-like_cat_sf"/>
</dbReference>
<evidence type="ECO:0000313" key="7">
    <source>
        <dbReference type="EMBL" id="QDL90474.1"/>
    </source>
</evidence>
<keyword evidence="4" id="KW-0233">DNA recombination</keyword>
<dbReference type="GO" id="GO:0015074">
    <property type="term" value="P:DNA integration"/>
    <property type="evidence" value="ECO:0007669"/>
    <property type="project" value="UniProtKB-KW"/>
</dbReference>
<dbReference type="InterPro" id="IPR002104">
    <property type="entry name" value="Integrase_catalytic"/>
</dbReference>
<feature type="domain" description="Tyr recombinase" evidence="6">
    <location>
        <begin position="189"/>
        <end position="360"/>
    </location>
</feature>
<dbReference type="KEGG" id="ppru:FDP22_00890"/>
<evidence type="ECO:0000259" key="6">
    <source>
        <dbReference type="PROSITE" id="PS51898"/>
    </source>
</evidence>
<dbReference type="InterPro" id="IPR011010">
    <property type="entry name" value="DNA_brk_join_enz"/>
</dbReference>
<comment type="similarity">
    <text evidence="1">Belongs to the 'phage' integrase family.</text>
</comment>
<proteinExistence type="inferred from homology"/>
<dbReference type="PANTHER" id="PTHR30629">
    <property type="entry name" value="PROPHAGE INTEGRASE"/>
    <property type="match status" value="1"/>
</dbReference>
<organism evidence="7 8">
    <name type="scientific">Paroceanicella profunda</name>
    <dbReference type="NCBI Taxonomy" id="2579971"/>
    <lineage>
        <taxon>Bacteria</taxon>
        <taxon>Pseudomonadati</taxon>
        <taxon>Pseudomonadota</taxon>
        <taxon>Alphaproteobacteria</taxon>
        <taxon>Rhodobacterales</taxon>
        <taxon>Paracoccaceae</taxon>
        <taxon>Paroceanicella</taxon>
    </lineage>
</organism>
<protein>
    <submittedName>
        <fullName evidence="7">Site-specific recombinase</fullName>
    </submittedName>
</protein>
<dbReference type="GO" id="GO:0006310">
    <property type="term" value="P:DNA recombination"/>
    <property type="evidence" value="ECO:0007669"/>
    <property type="project" value="UniProtKB-KW"/>
</dbReference>
<keyword evidence="8" id="KW-1185">Reference proteome</keyword>
<feature type="region of interest" description="Disordered" evidence="5">
    <location>
        <begin position="369"/>
        <end position="390"/>
    </location>
</feature>
<dbReference type="PANTHER" id="PTHR30629:SF2">
    <property type="entry name" value="PROPHAGE INTEGRASE INTS-RELATED"/>
    <property type="match status" value="1"/>
</dbReference>
<dbReference type="PROSITE" id="PS51898">
    <property type="entry name" value="TYR_RECOMBINASE"/>
    <property type="match status" value="1"/>
</dbReference>
<evidence type="ECO:0000256" key="2">
    <source>
        <dbReference type="ARBA" id="ARBA00022908"/>
    </source>
</evidence>
<dbReference type="Pfam" id="PF00589">
    <property type="entry name" value="Phage_integrase"/>
    <property type="match status" value="1"/>
</dbReference>
<dbReference type="InterPro" id="IPR010998">
    <property type="entry name" value="Integrase_recombinase_N"/>
</dbReference>
<dbReference type="Gene3D" id="1.10.150.130">
    <property type="match status" value="1"/>
</dbReference>
<dbReference type="OrthoDB" id="7510934at2"/>
<dbReference type="SUPFAM" id="SSF56349">
    <property type="entry name" value="DNA breaking-rejoining enzymes"/>
    <property type="match status" value="1"/>
</dbReference>
<evidence type="ECO:0000256" key="1">
    <source>
        <dbReference type="ARBA" id="ARBA00008857"/>
    </source>
</evidence>
<dbReference type="EMBL" id="CP040818">
    <property type="protein sequence ID" value="QDL90474.1"/>
    <property type="molecule type" value="Genomic_DNA"/>
</dbReference>
<name>A0A5B8FT21_9RHOB</name>
<evidence type="ECO:0000256" key="5">
    <source>
        <dbReference type="SAM" id="MobiDB-lite"/>
    </source>
</evidence>
<reference evidence="7 8" key="1">
    <citation type="submission" date="2019-06" db="EMBL/GenBank/DDBJ databases">
        <title>Genome sequence of Rhodobacteraceae bacterium D4M1.</title>
        <authorList>
            <person name="Cao J."/>
        </authorList>
    </citation>
    <scope>NUCLEOTIDE SEQUENCE [LARGE SCALE GENOMIC DNA]</scope>
    <source>
        <strain evidence="7 8">D4M1</strain>
    </source>
</reference>
<keyword evidence="2" id="KW-0229">DNA integration</keyword>
<dbReference type="AlphaFoldDB" id="A0A5B8FT21"/>
<keyword evidence="3" id="KW-0238">DNA-binding</keyword>
<dbReference type="GO" id="GO:0003677">
    <property type="term" value="F:DNA binding"/>
    <property type="evidence" value="ECO:0007669"/>
    <property type="project" value="UniProtKB-KW"/>
</dbReference>
<dbReference type="Proteomes" id="UP000305888">
    <property type="component" value="Chromosome"/>
</dbReference>
<dbReference type="InterPro" id="IPR050808">
    <property type="entry name" value="Phage_Integrase"/>
</dbReference>
<evidence type="ECO:0000256" key="4">
    <source>
        <dbReference type="ARBA" id="ARBA00023172"/>
    </source>
</evidence>
<dbReference type="Gene3D" id="1.10.443.10">
    <property type="entry name" value="Intergrase catalytic core"/>
    <property type="match status" value="1"/>
</dbReference>
<gene>
    <name evidence="7" type="ORF">FDP22_00890</name>
</gene>